<dbReference type="EMBL" id="PP819608">
    <property type="protein sequence ID" value="XCD09603.1"/>
    <property type="molecule type" value="Genomic_DNA"/>
</dbReference>
<sequence length="210" mass="24612">MIQEAVYFFEFFRDGGPAIPQIRIRTYVDPIENRRWWNSVRDESLKPLNYKGVGYSKNIPAKQLHVEKVTSSDPNVKYQYHILYYLLDVKEYAFAVYKEFENSNSVHFHAYLLDKIYEGKDEGSLKKGDYFHMIGTGLQKYPGYKDDMLTVESVSFSQKDNPAYDDNIGKGAPMYSADNDKVNVYEWECGYIDPRDIEFGIDPWALYNEH</sequence>
<organism evidence="1">
    <name type="scientific">Bacillus phage Adastra</name>
    <dbReference type="NCBI Taxonomy" id="3143958"/>
    <lineage>
        <taxon>Viruses</taxon>
        <taxon>Duplodnaviria</taxon>
        <taxon>Heunggongvirae</taxon>
        <taxon>Uroviricota</taxon>
        <taxon>Caudoviricetes</taxon>
        <taxon>Herelleviridae</taxon>
        <taxon>Spounavirinae</taxon>
        <taxon>Okubovirus</taxon>
    </lineage>
</organism>
<protein>
    <submittedName>
        <fullName evidence="1">Uncharacterized protein</fullName>
    </submittedName>
</protein>
<proteinExistence type="predicted"/>
<accession>A0AAU8BCA5</accession>
<name>A0AAU8BCA5_9CAUD</name>
<gene>
    <name evidence="1" type="ORF">Adastra057</name>
</gene>
<reference evidence="1" key="1">
    <citation type="submission" date="2024-05" db="EMBL/GenBank/DDBJ databases">
        <authorList>
            <person name="Herbig A.F."/>
            <person name="Pendergrass E.L."/>
        </authorList>
    </citation>
    <scope>NUCLEOTIDE SEQUENCE</scope>
</reference>
<evidence type="ECO:0000313" key="1">
    <source>
        <dbReference type="EMBL" id="XCD09603.1"/>
    </source>
</evidence>